<accession>B9XDB4</accession>
<organism evidence="1 2">
    <name type="scientific">Pedosphaera parvula (strain Ellin514)</name>
    <dbReference type="NCBI Taxonomy" id="320771"/>
    <lineage>
        <taxon>Bacteria</taxon>
        <taxon>Pseudomonadati</taxon>
        <taxon>Verrucomicrobiota</taxon>
        <taxon>Pedosphaerae</taxon>
        <taxon>Pedosphaerales</taxon>
        <taxon>Pedosphaeraceae</taxon>
        <taxon>Pedosphaera</taxon>
    </lineage>
</organism>
<protein>
    <recommendedName>
        <fullName evidence="3">ABM domain-containing protein</fullName>
    </recommendedName>
</protein>
<reference evidence="1 2" key="1">
    <citation type="journal article" date="2011" name="J. Bacteriol.">
        <title>Genome sequence of 'Pedosphaera parvula' Ellin514, an aerobic Verrucomicrobial isolate from pasture soil.</title>
        <authorList>
            <person name="Kant R."/>
            <person name="van Passel M.W."/>
            <person name="Sangwan P."/>
            <person name="Palva A."/>
            <person name="Lucas S."/>
            <person name="Copeland A."/>
            <person name="Lapidus A."/>
            <person name="Glavina Del Rio T."/>
            <person name="Dalin E."/>
            <person name="Tice H."/>
            <person name="Bruce D."/>
            <person name="Goodwin L."/>
            <person name="Pitluck S."/>
            <person name="Chertkov O."/>
            <person name="Larimer F.W."/>
            <person name="Land M.L."/>
            <person name="Hauser L."/>
            <person name="Brettin T.S."/>
            <person name="Detter J.C."/>
            <person name="Han S."/>
            <person name="de Vos W.M."/>
            <person name="Janssen P.H."/>
            <person name="Smidt H."/>
        </authorList>
    </citation>
    <scope>NUCLEOTIDE SEQUENCE [LARGE SCALE GENOMIC DNA]</scope>
    <source>
        <strain evidence="1 2">Ellin514</strain>
    </source>
</reference>
<evidence type="ECO:0000313" key="2">
    <source>
        <dbReference type="Proteomes" id="UP000003688"/>
    </source>
</evidence>
<gene>
    <name evidence="1" type="ORF">Cflav_PD6335</name>
</gene>
<evidence type="ECO:0000313" key="1">
    <source>
        <dbReference type="EMBL" id="EEF62060.1"/>
    </source>
</evidence>
<sequence>MFATIRRYQTVSPAKITPLINDGLIPLISEIKGFEGYYCLDLGDGMMSSVTLFDTREAAEQCNQMVVEWGLKNTESLLTKKFEPFIGEVVAQKQPAHALT</sequence>
<dbReference type="RefSeq" id="WP_007413812.1">
    <property type="nucleotide sequence ID" value="NZ_ABOX02000006.1"/>
</dbReference>
<dbReference type="Proteomes" id="UP000003688">
    <property type="component" value="Unassembled WGS sequence"/>
</dbReference>
<name>B9XDB4_PEDPL</name>
<dbReference type="OrthoDB" id="3383875at2"/>
<evidence type="ECO:0008006" key="3">
    <source>
        <dbReference type="Google" id="ProtNLM"/>
    </source>
</evidence>
<dbReference type="EMBL" id="ABOX02000006">
    <property type="protein sequence ID" value="EEF62060.1"/>
    <property type="molecule type" value="Genomic_DNA"/>
</dbReference>
<dbReference type="AlphaFoldDB" id="B9XDB4"/>
<keyword evidence="2" id="KW-1185">Reference proteome</keyword>
<comment type="caution">
    <text evidence="1">The sequence shown here is derived from an EMBL/GenBank/DDBJ whole genome shotgun (WGS) entry which is preliminary data.</text>
</comment>
<proteinExistence type="predicted"/>